<dbReference type="Gene3D" id="3.40.50.2300">
    <property type="match status" value="2"/>
</dbReference>
<dbReference type="Gene3D" id="1.10.260.40">
    <property type="entry name" value="lambda repressor-like DNA-binding domains"/>
    <property type="match status" value="1"/>
</dbReference>
<dbReference type="InterPro" id="IPR000843">
    <property type="entry name" value="HTH_LacI"/>
</dbReference>
<dbReference type="RefSeq" id="WP_142712856.1">
    <property type="nucleotide sequence ID" value="NZ_FXTH01000001.1"/>
</dbReference>
<evidence type="ECO:0000313" key="7">
    <source>
        <dbReference type="Proteomes" id="UP000317593"/>
    </source>
</evidence>
<name>A0A521AVS0_9BACT</name>
<gene>
    <name evidence="6" type="ORF">SAMN06265218_101407</name>
</gene>
<dbReference type="PRINTS" id="PR00036">
    <property type="entry name" value="HTHLACI"/>
</dbReference>
<dbReference type="PROSITE" id="PS50932">
    <property type="entry name" value="HTH_LACI_2"/>
    <property type="match status" value="1"/>
</dbReference>
<dbReference type="SMART" id="SM00354">
    <property type="entry name" value="HTH_LACI"/>
    <property type="match status" value="1"/>
</dbReference>
<evidence type="ECO:0000256" key="1">
    <source>
        <dbReference type="ARBA" id="ARBA00022491"/>
    </source>
</evidence>
<evidence type="ECO:0000256" key="2">
    <source>
        <dbReference type="ARBA" id="ARBA00023015"/>
    </source>
</evidence>
<dbReference type="GO" id="GO:0003700">
    <property type="term" value="F:DNA-binding transcription factor activity"/>
    <property type="evidence" value="ECO:0007669"/>
    <property type="project" value="TreeGrafter"/>
</dbReference>
<feature type="domain" description="HTH lacI-type" evidence="5">
    <location>
        <begin position="7"/>
        <end position="61"/>
    </location>
</feature>
<organism evidence="6 7">
    <name type="scientific">Fodinibius sediminis</name>
    <dbReference type="NCBI Taxonomy" id="1214077"/>
    <lineage>
        <taxon>Bacteria</taxon>
        <taxon>Pseudomonadati</taxon>
        <taxon>Balneolota</taxon>
        <taxon>Balneolia</taxon>
        <taxon>Balneolales</taxon>
        <taxon>Balneolaceae</taxon>
        <taxon>Fodinibius</taxon>
    </lineage>
</organism>
<dbReference type="AlphaFoldDB" id="A0A521AVS0"/>
<dbReference type="InterPro" id="IPR028082">
    <property type="entry name" value="Peripla_BP_I"/>
</dbReference>
<dbReference type="CDD" id="cd01392">
    <property type="entry name" value="HTH_LacI"/>
    <property type="match status" value="1"/>
</dbReference>
<dbReference type="PANTHER" id="PTHR30146:SF148">
    <property type="entry name" value="HTH-TYPE TRANSCRIPTIONAL REPRESSOR PURR-RELATED"/>
    <property type="match status" value="1"/>
</dbReference>
<sequence length="346" mass="38798">MKNSNNPTAKDVAKMANVSTATVSRVFNRSPKVNEDTLKRVLKAAEELNYRPSRVAQRLRGKRKNSMIIGLIITDMENPFFSEIARGVEEIAYKNKNAVMVCNSNEDKEKEKFYLETVVDEQVSGVILVPTPYNFKLVKKIINNGCPVVFVDRKFSNNDIRVDSVTVNNKSGSFRAIERLIKLGHRRIAVIKGLKKLSTTEERFEGYKEALEAYGLPLEDELIFPSDSKEEGGRQSTKELLSLKQRPTAIFSTNNLMTLGCLEELNSRGIKIPEDIALIGFDDMPWSTSLNPPLTAVRQPGYELGISAADLLLKRISNPTRNASDIVLNPELIVRKSCGGYSKRKK</sequence>
<keyword evidence="3" id="KW-0238">DNA-binding</keyword>
<protein>
    <submittedName>
        <fullName evidence="6">Transcriptional regulator, LacI family</fullName>
    </submittedName>
</protein>
<dbReference type="PANTHER" id="PTHR30146">
    <property type="entry name" value="LACI-RELATED TRANSCRIPTIONAL REPRESSOR"/>
    <property type="match status" value="1"/>
</dbReference>
<dbReference type="SUPFAM" id="SSF47413">
    <property type="entry name" value="lambda repressor-like DNA-binding domains"/>
    <property type="match status" value="1"/>
</dbReference>
<keyword evidence="1" id="KW-0678">Repressor</keyword>
<dbReference type="GO" id="GO:0000976">
    <property type="term" value="F:transcription cis-regulatory region binding"/>
    <property type="evidence" value="ECO:0007669"/>
    <property type="project" value="TreeGrafter"/>
</dbReference>
<evidence type="ECO:0000313" key="6">
    <source>
        <dbReference type="EMBL" id="SMO38821.1"/>
    </source>
</evidence>
<dbReference type="Pfam" id="PF00356">
    <property type="entry name" value="LacI"/>
    <property type="match status" value="1"/>
</dbReference>
<dbReference type="InterPro" id="IPR010982">
    <property type="entry name" value="Lambda_DNA-bd_dom_sf"/>
</dbReference>
<dbReference type="SUPFAM" id="SSF53822">
    <property type="entry name" value="Periplasmic binding protein-like I"/>
    <property type="match status" value="1"/>
</dbReference>
<keyword evidence="2" id="KW-0805">Transcription regulation</keyword>
<keyword evidence="7" id="KW-1185">Reference proteome</keyword>
<evidence type="ECO:0000259" key="5">
    <source>
        <dbReference type="PROSITE" id="PS50932"/>
    </source>
</evidence>
<keyword evidence="4" id="KW-0804">Transcription</keyword>
<dbReference type="Pfam" id="PF13377">
    <property type="entry name" value="Peripla_BP_3"/>
    <property type="match status" value="1"/>
</dbReference>
<reference evidence="6 7" key="1">
    <citation type="submission" date="2017-05" db="EMBL/GenBank/DDBJ databases">
        <authorList>
            <person name="Varghese N."/>
            <person name="Submissions S."/>
        </authorList>
    </citation>
    <scope>NUCLEOTIDE SEQUENCE [LARGE SCALE GENOMIC DNA]</scope>
    <source>
        <strain evidence="6 7">DSM 21194</strain>
    </source>
</reference>
<dbReference type="CDD" id="cd06267">
    <property type="entry name" value="PBP1_LacI_sugar_binding-like"/>
    <property type="match status" value="1"/>
</dbReference>
<dbReference type="EMBL" id="FXTH01000001">
    <property type="protein sequence ID" value="SMO38821.1"/>
    <property type="molecule type" value="Genomic_DNA"/>
</dbReference>
<dbReference type="Proteomes" id="UP000317593">
    <property type="component" value="Unassembled WGS sequence"/>
</dbReference>
<proteinExistence type="predicted"/>
<dbReference type="OrthoDB" id="9803256at2"/>
<accession>A0A521AVS0</accession>
<evidence type="ECO:0000256" key="4">
    <source>
        <dbReference type="ARBA" id="ARBA00023163"/>
    </source>
</evidence>
<evidence type="ECO:0000256" key="3">
    <source>
        <dbReference type="ARBA" id="ARBA00023125"/>
    </source>
</evidence>
<dbReference type="InterPro" id="IPR046335">
    <property type="entry name" value="LacI/GalR-like_sensor"/>
</dbReference>